<dbReference type="Gene3D" id="3.80.10.10">
    <property type="entry name" value="Ribonuclease Inhibitor"/>
    <property type="match status" value="1"/>
</dbReference>
<dbReference type="PANTHER" id="PTHR34145:SF68">
    <property type="entry name" value="FBD DOMAIN-CONTAINING PROTEIN"/>
    <property type="match status" value="1"/>
</dbReference>
<dbReference type="SUPFAM" id="SSF81383">
    <property type="entry name" value="F-box domain"/>
    <property type="match status" value="1"/>
</dbReference>
<dbReference type="SMART" id="SM00256">
    <property type="entry name" value="FBOX"/>
    <property type="match status" value="1"/>
</dbReference>
<dbReference type="InterPro" id="IPR032675">
    <property type="entry name" value="LRR_dom_sf"/>
</dbReference>
<comment type="caution">
    <text evidence="2">The sequence shown here is derived from an EMBL/GenBank/DDBJ whole genome shotgun (WGS) entry which is preliminary data.</text>
</comment>
<dbReference type="InterPro" id="IPR036047">
    <property type="entry name" value="F-box-like_dom_sf"/>
</dbReference>
<dbReference type="EMBL" id="PNBA02000007">
    <property type="protein sequence ID" value="KAG6417140.1"/>
    <property type="molecule type" value="Genomic_DNA"/>
</dbReference>
<reference evidence="2" key="2">
    <citation type="submission" date="2020-08" db="EMBL/GenBank/DDBJ databases">
        <title>Plant Genome Project.</title>
        <authorList>
            <person name="Zhang R.-G."/>
        </authorList>
    </citation>
    <scope>NUCLEOTIDE SEQUENCE</scope>
    <source>
        <strain evidence="2">Huo1</strain>
        <tissue evidence="2">Leaf</tissue>
    </source>
</reference>
<dbReference type="CDD" id="cd22160">
    <property type="entry name" value="F-box_AtFBL13-like"/>
    <property type="match status" value="1"/>
</dbReference>
<keyword evidence="3" id="KW-1185">Reference proteome</keyword>
<dbReference type="PROSITE" id="PS50181">
    <property type="entry name" value="FBOX"/>
    <property type="match status" value="1"/>
</dbReference>
<protein>
    <recommendedName>
        <fullName evidence="1">F-box domain-containing protein</fullName>
    </recommendedName>
</protein>
<dbReference type="InterPro" id="IPR053772">
    <property type="entry name" value="At1g61320/At1g61330-like"/>
</dbReference>
<dbReference type="Gene3D" id="1.20.1280.50">
    <property type="match status" value="1"/>
</dbReference>
<feature type="domain" description="F-box" evidence="1">
    <location>
        <begin position="23"/>
        <end position="78"/>
    </location>
</feature>
<proteinExistence type="predicted"/>
<dbReference type="InterPro" id="IPR001810">
    <property type="entry name" value="F-box_dom"/>
</dbReference>
<evidence type="ECO:0000259" key="1">
    <source>
        <dbReference type="PROSITE" id="PS50181"/>
    </source>
</evidence>
<evidence type="ECO:0000313" key="3">
    <source>
        <dbReference type="Proteomes" id="UP000298416"/>
    </source>
</evidence>
<dbReference type="Proteomes" id="UP000298416">
    <property type="component" value="Unassembled WGS sequence"/>
</dbReference>
<organism evidence="2">
    <name type="scientific">Salvia splendens</name>
    <name type="common">Scarlet sage</name>
    <dbReference type="NCBI Taxonomy" id="180675"/>
    <lineage>
        <taxon>Eukaryota</taxon>
        <taxon>Viridiplantae</taxon>
        <taxon>Streptophyta</taxon>
        <taxon>Embryophyta</taxon>
        <taxon>Tracheophyta</taxon>
        <taxon>Spermatophyta</taxon>
        <taxon>Magnoliopsida</taxon>
        <taxon>eudicotyledons</taxon>
        <taxon>Gunneridae</taxon>
        <taxon>Pentapetalae</taxon>
        <taxon>asterids</taxon>
        <taxon>lamiids</taxon>
        <taxon>Lamiales</taxon>
        <taxon>Lamiaceae</taxon>
        <taxon>Nepetoideae</taxon>
        <taxon>Mentheae</taxon>
        <taxon>Salviinae</taxon>
        <taxon>Salvia</taxon>
        <taxon>Salvia subgen. Calosphace</taxon>
        <taxon>core Calosphace</taxon>
    </lineage>
</organism>
<dbReference type="PANTHER" id="PTHR34145">
    <property type="entry name" value="OS02G0105600 PROTEIN"/>
    <property type="match status" value="1"/>
</dbReference>
<dbReference type="InterPro" id="IPR053781">
    <property type="entry name" value="F-box_AtFBL13-like"/>
</dbReference>
<gene>
    <name evidence="2" type="ORF">SASPL_119291</name>
</gene>
<dbReference type="InterPro" id="IPR055357">
    <property type="entry name" value="LRR_At1g61320_AtMIF1"/>
</dbReference>
<sequence length="360" mass="41218">MFGGADLQECTKKQKKEGLGFGHDRISELPDDVIINILSFLPLRDAVSTGLLSSRWLDLWKHTPYLDFFDTDDIYRTKCDTEHGSWDVGTCKHVKMVNSVLESHHALFLKRFRLHFYANKSAQSVVTKWLGFVWSRQVESLDLNFRCDMQNYQVVLEDLLGEMRPMKYLQNLSLMMMKVRGEDISLFLKNCPFLRKLRIEESFLTSDVHISGATLALEDLQIEGCVYSESVIINISAPNVCIVSVDARPGQLRFKNVPRLADACFLMGGPSYTMQHFTSTLSCLTSQLLKLTLWGPVDKLLGKGFPRLPNLKELFLDEHTCLLPFTYVISACPRLQYFSIRVGIYLSSQCHILLHMDIFI</sequence>
<name>A0A8X8XS23_SALSN</name>
<accession>A0A8X8XS23</accession>
<dbReference type="Pfam" id="PF00646">
    <property type="entry name" value="F-box"/>
    <property type="match status" value="1"/>
</dbReference>
<evidence type="ECO:0000313" key="2">
    <source>
        <dbReference type="EMBL" id="KAG6417140.1"/>
    </source>
</evidence>
<dbReference type="AlphaFoldDB" id="A0A8X8XS23"/>
<reference evidence="2" key="1">
    <citation type="submission" date="2018-01" db="EMBL/GenBank/DDBJ databases">
        <authorList>
            <person name="Mao J.F."/>
        </authorList>
    </citation>
    <scope>NUCLEOTIDE SEQUENCE</scope>
    <source>
        <strain evidence="2">Huo1</strain>
        <tissue evidence="2">Leaf</tissue>
    </source>
</reference>
<dbReference type="SUPFAM" id="SSF52047">
    <property type="entry name" value="RNI-like"/>
    <property type="match status" value="1"/>
</dbReference>
<dbReference type="Pfam" id="PF23622">
    <property type="entry name" value="LRR_At1g61320_AtMIF1"/>
    <property type="match status" value="1"/>
</dbReference>